<proteinExistence type="predicted"/>
<name>A0A922FKE5_CARIL</name>
<keyword evidence="1" id="KW-1133">Transmembrane helix</keyword>
<feature type="transmembrane region" description="Helical" evidence="1">
    <location>
        <begin position="30"/>
        <end position="52"/>
    </location>
</feature>
<accession>A0A922FKE5</accession>
<protein>
    <recommendedName>
        <fullName evidence="4">Transmembrane protein</fullName>
    </recommendedName>
</protein>
<evidence type="ECO:0000256" key="1">
    <source>
        <dbReference type="SAM" id="Phobius"/>
    </source>
</evidence>
<evidence type="ECO:0000313" key="2">
    <source>
        <dbReference type="EMBL" id="KAG6722382.1"/>
    </source>
</evidence>
<gene>
    <name evidence="2" type="ORF">I3842_03G156500</name>
</gene>
<dbReference type="EMBL" id="CM031827">
    <property type="protein sequence ID" value="KAG6722382.1"/>
    <property type="molecule type" value="Genomic_DNA"/>
</dbReference>
<evidence type="ECO:0000313" key="3">
    <source>
        <dbReference type="Proteomes" id="UP000811246"/>
    </source>
</evidence>
<sequence>MQKIKKAKDHLSMHIKHIFFSKHNRQTKGLIFGFHFSTLFFFFDSSSCFLFGEMDQGFHPPQSIMGFDSQGLTPLTTMSKHSHAHAHVQARPRPLNRARDGFWKLVISLWKKSHSRW</sequence>
<keyword evidence="1" id="KW-0472">Membrane</keyword>
<evidence type="ECO:0008006" key="4">
    <source>
        <dbReference type="Google" id="ProtNLM"/>
    </source>
</evidence>
<dbReference type="Proteomes" id="UP000811246">
    <property type="component" value="Chromosome 3"/>
</dbReference>
<comment type="caution">
    <text evidence="2">The sequence shown here is derived from an EMBL/GenBank/DDBJ whole genome shotgun (WGS) entry which is preliminary data.</text>
</comment>
<dbReference type="AlphaFoldDB" id="A0A922FKE5"/>
<organism evidence="2 3">
    <name type="scientific">Carya illinoinensis</name>
    <name type="common">Pecan</name>
    <dbReference type="NCBI Taxonomy" id="32201"/>
    <lineage>
        <taxon>Eukaryota</taxon>
        <taxon>Viridiplantae</taxon>
        <taxon>Streptophyta</taxon>
        <taxon>Embryophyta</taxon>
        <taxon>Tracheophyta</taxon>
        <taxon>Spermatophyta</taxon>
        <taxon>Magnoliopsida</taxon>
        <taxon>eudicotyledons</taxon>
        <taxon>Gunneridae</taxon>
        <taxon>Pentapetalae</taxon>
        <taxon>rosids</taxon>
        <taxon>fabids</taxon>
        <taxon>Fagales</taxon>
        <taxon>Juglandaceae</taxon>
        <taxon>Carya</taxon>
    </lineage>
</organism>
<keyword evidence="1" id="KW-0812">Transmembrane</keyword>
<reference evidence="2" key="1">
    <citation type="submission" date="2021-01" db="EMBL/GenBank/DDBJ databases">
        <authorList>
            <person name="Lovell J.T."/>
            <person name="Bentley N."/>
            <person name="Bhattarai G."/>
            <person name="Jenkins J.W."/>
            <person name="Sreedasyam A."/>
            <person name="Alarcon Y."/>
            <person name="Bock C."/>
            <person name="Boston L."/>
            <person name="Carlson J."/>
            <person name="Cervantes K."/>
            <person name="Clermont K."/>
            <person name="Krom N."/>
            <person name="Kubenka K."/>
            <person name="Mamidi S."/>
            <person name="Mattison C."/>
            <person name="Monteros M."/>
            <person name="Pisani C."/>
            <person name="Plott C."/>
            <person name="Rajasekar S."/>
            <person name="Rhein H.S."/>
            <person name="Rohla C."/>
            <person name="Song M."/>
            <person name="Hilaire R.S."/>
            <person name="Shu S."/>
            <person name="Wells L."/>
            <person name="Wang X."/>
            <person name="Webber J."/>
            <person name="Heerema R.J."/>
            <person name="Klein P."/>
            <person name="Conner P."/>
            <person name="Grauke L."/>
            <person name="Grimwood J."/>
            <person name="Schmutz J."/>
            <person name="Randall J.J."/>
        </authorList>
    </citation>
    <scope>NUCLEOTIDE SEQUENCE</scope>
    <source>
        <tissue evidence="2">Leaf</tissue>
    </source>
</reference>